<dbReference type="InterPro" id="IPR011701">
    <property type="entry name" value="MFS"/>
</dbReference>
<keyword evidence="6 25" id="KW-0472">Membrane</keyword>
<evidence type="ECO:0000256" key="13">
    <source>
        <dbReference type="ARBA" id="ARBA00044893"/>
    </source>
</evidence>
<protein>
    <recommendedName>
        <fullName evidence="21">Lysosomal dipeptide transporter MFSD1</fullName>
    </recommendedName>
    <alternativeName>
        <fullName evidence="22">Major facilitator superfamily domain-containing protein 1</fullName>
    </alternativeName>
</protein>
<dbReference type="AlphaFoldDB" id="A0A1V9YC19"/>
<evidence type="ECO:0000256" key="1">
    <source>
        <dbReference type="ARBA" id="ARBA00004155"/>
    </source>
</evidence>
<evidence type="ECO:0000256" key="9">
    <source>
        <dbReference type="ARBA" id="ARBA00044878"/>
    </source>
</evidence>
<comment type="catalytic activity">
    <reaction evidence="8">
        <text>L-lysyl-L-alanine(out) = L-lysyl-L-alanine(in)</text>
        <dbReference type="Rhea" id="RHEA:79399"/>
        <dbReference type="ChEBI" id="CHEBI:229954"/>
    </reaction>
</comment>
<comment type="function">
    <text evidence="23">Lysosomal dipeptide uniporter that selectively exports lysine, arginine or histidine-containing dipeptides with a net positive charge from the lysosome lumen into the cytosol. Could play a role in a specific type of protein O-glycosylation indirectly regulating macrophages migration and tissue invasion. Also essential for liver homeostasis.</text>
</comment>
<dbReference type="InterPro" id="IPR036259">
    <property type="entry name" value="MFS_trans_sf"/>
</dbReference>
<evidence type="ECO:0000256" key="23">
    <source>
        <dbReference type="ARBA" id="ARBA00045709"/>
    </source>
</evidence>
<reference evidence="26 27" key="1">
    <citation type="journal article" date="2014" name="Genome Biol. Evol.">
        <title>The secreted proteins of Achlya hypogyna and Thraustotheca clavata identify the ancestral oomycete secretome and reveal gene acquisitions by horizontal gene transfer.</title>
        <authorList>
            <person name="Misner I."/>
            <person name="Blouin N."/>
            <person name="Leonard G."/>
            <person name="Richards T.A."/>
            <person name="Lane C.E."/>
        </authorList>
    </citation>
    <scope>NUCLEOTIDE SEQUENCE [LARGE SCALE GENOMIC DNA]</scope>
    <source>
        <strain evidence="26 27">ATCC 34112</strain>
    </source>
</reference>
<evidence type="ECO:0000256" key="3">
    <source>
        <dbReference type="ARBA" id="ARBA00022448"/>
    </source>
</evidence>
<dbReference type="STRING" id="74557.A0A1V9YC19"/>
<evidence type="ECO:0000313" key="27">
    <source>
        <dbReference type="Proteomes" id="UP000243217"/>
    </source>
</evidence>
<evidence type="ECO:0000256" key="8">
    <source>
        <dbReference type="ARBA" id="ARBA00044876"/>
    </source>
</evidence>
<keyword evidence="7" id="KW-0458">Lysosome</keyword>
<evidence type="ECO:0000256" key="15">
    <source>
        <dbReference type="ARBA" id="ARBA00044899"/>
    </source>
</evidence>
<comment type="catalytic activity">
    <reaction evidence="19">
        <text>L-alanyl-L-lysine(out) = L-alanyl-L-lysine(in)</text>
        <dbReference type="Rhea" id="RHEA:79415"/>
        <dbReference type="ChEBI" id="CHEBI:192470"/>
    </reaction>
</comment>
<evidence type="ECO:0000256" key="25">
    <source>
        <dbReference type="SAM" id="Phobius"/>
    </source>
</evidence>
<dbReference type="Proteomes" id="UP000243217">
    <property type="component" value="Unassembled WGS sequence"/>
</dbReference>
<feature type="transmembrane region" description="Helical" evidence="25">
    <location>
        <begin position="131"/>
        <end position="150"/>
    </location>
</feature>
<evidence type="ECO:0000256" key="5">
    <source>
        <dbReference type="ARBA" id="ARBA00022989"/>
    </source>
</evidence>
<comment type="catalytic activity">
    <reaction evidence="12">
        <text>L-lysyl-L-alpha-amino acid(out) = L-lysyl-L-alpha-amino acid(in)</text>
        <dbReference type="Rhea" id="RHEA:79387"/>
        <dbReference type="ChEBI" id="CHEBI:229965"/>
    </reaction>
</comment>
<comment type="catalytic activity">
    <reaction evidence="15">
        <text>L-arginyl-L-alpha-amino acid(out) = L-arginyl-L-alpha-amino acid(in)</text>
        <dbReference type="Rhea" id="RHEA:79371"/>
        <dbReference type="ChEBI" id="CHEBI:84315"/>
    </reaction>
</comment>
<evidence type="ECO:0000256" key="24">
    <source>
        <dbReference type="ARBA" id="ARBA00046376"/>
    </source>
</evidence>
<evidence type="ECO:0000256" key="20">
    <source>
        <dbReference type="ARBA" id="ARBA00044924"/>
    </source>
</evidence>
<accession>A0A1V9YC19</accession>
<evidence type="ECO:0000256" key="16">
    <source>
        <dbReference type="ARBA" id="ARBA00044900"/>
    </source>
</evidence>
<dbReference type="SUPFAM" id="SSF103473">
    <property type="entry name" value="MFS general substrate transporter"/>
    <property type="match status" value="1"/>
</dbReference>
<dbReference type="PANTHER" id="PTHR23512:SF3">
    <property type="entry name" value="MAJOR FACILITATOR SUPERFAMILY DOMAIN-CONTAINING PROTEIN 1"/>
    <property type="match status" value="1"/>
</dbReference>
<evidence type="ECO:0000256" key="2">
    <source>
        <dbReference type="ARBA" id="ARBA00008335"/>
    </source>
</evidence>
<evidence type="ECO:0000256" key="11">
    <source>
        <dbReference type="ARBA" id="ARBA00044884"/>
    </source>
</evidence>
<comment type="catalytic activity">
    <reaction evidence="11">
        <text>L-alpha-aminoacyl-L-histidine(out) = L-alpha-aminoacyl-L-histidine(in)</text>
        <dbReference type="Rhea" id="RHEA:79375"/>
        <dbReference type="ChEBI" id="CHEBI:229967"/>
    </reaction>
</comment>
<keyword evidence="5 25" id="KW-1133">Transmembrane helix</keyword>
<comment type="catalytic activity">
    <reaction evidence="9">
        <text>L-histidyl-glycine(out) = L-histidyl-glycine(in)</text>
        <dbReference type="Rhea" id="RHEA:79395"/>
        <dbReference type="ChEBI" id="CHEBI:229957"/>
    </reaction>
</comment>
<comment type="subunit">
    <text evidence="24">Homodimer. Interacts with lysosomal protein GLMP (via lumenal domain); the interaction starts while both proteins are still in the endoplasmic reticulum and is required for stabilization of MFSD1 in lysosomes but has no direct effect on its targeting to lysosomes or transporter activity.</text>
</comment>
<sequence length="264" mass="28658">MERDYFKTPTDVACQRCGSGAYTLYYCDTIAPQCPPVPPYSWPLPELAKNCTITTALDQYQCAKGPPYIDEEGINCDDIAWRTGIFTHKYCQHKSEAAETATSTMSVAPLIIAFLAPLCGSFVDTIGLRPFLALLAEIALVIAHNIIAYAPQISVVAPLIIIGVGACFFSSTMWTCVPYVVEPRFVGTAFGAMTSFSNMGLAVVPLLVASVFNASGRYIPDVEFVFIGFASLTVGFGLLLNIMDIANGHLLNRRVLAPLLEKEH</sequence>
<comment type="subcellular location">
    <subcellularLocation>
        <location evidence="1">Lysosome membrane</location>
        <topology evidence="1">Multi-pass membrane protein</topology>
    </subcellularLocation>
</comment>
<dbReference type="Pfam" id="PF07690">
    <property type="entry name" value="MFS_1"/>
    <property type="match status" value="1"/>
</dbReference>
<proteinExistence type="inferred from homology"/>
<name>A0A1V9YC19_9STRA</name>
<feature type="transmembrane region" description="Helical" evidence="25">
    <location>
        <begin position="101"/>
        <end position="119"/>
    </location>
</feature>
<evidence type="ECO:0000256" key="7">
    <source>
        <dbReference type="ARBA" id="ARBA00023228"/>
    </source>
</evidence>
<comment type="catalytic activity">
    <reaction evidence="14">
        <text>L-aspartyl-L-lysine(out) = L-aspartyl-L-lysine(in)</text>
        <dbReference type="Rhea" id="RHEA:79411"/>
        <dbReference type="ChEBI" id="CHEBI:229953"/>
    </reaction>
</comment>
<evidence type="ECO:0000256" key="19">
    <source>
        <dbReference type="ARBA" id="ARBA00044919"/>
    </source>
</evidence>
<comment type="catalytic activity">
    <reaction evidence="17">
        <text>L-arginyl-glycine(out) = L-arginyl-glycine(in)</text>
        <dbReference type="Rhea" id="RHEA:79391"/>
        <dbReference type="ChEBI" id="CHEBI:229955"/>
    </reaction>
</comment>
<comment type="similarity">
    <text evidence="2">Belongs to the major facilitator superfamily.</text>
</comment>
<organism evidence="26 27">
    <name type="scientific">Thraustotheca clavata</name>
    <dbReference type="NCBI Taxonomy" id="74557"/>
    <lineage>
        <taxon>Eukaryota</taxon>
        <taxon>Sar</taxon>
        <taxon>Stramenopiles</taxon>
        <taxon>Oomycota</taxon>
        <taxon>Saprolegniomycetes</taxon>
        <taxon>Saprolegniales</taxon>
        <taxon>Achlyaceae</taxon>
        <taxon>Thraustotheca</taxon>
    </lineage>
</organism>
<gene>
    <name evidence="26" type="ORF">THRCLA_23168</name>
</gene>
<feature type="transmembrane region" description="Helical" evidence="25">
    <location>
        <begin position="189"/>
        <end position="212"/>
    </location>
</feature>
<dbReference type="EMBL" id="JNBS01004454">
    <property type="protein sequence ID" value="OQR83236.1"/>
    <property type="molecule type" value="Genomic_DNA"/>
</dbReference>
<comment type="catalytic activity">
    <reaction evidence="18">
        <text>L-histidyl-L-alpha-amino acid(out) = L-histidyl-L-alpha-amino acid(in)</text>
        <dbReference type="Rhea" id="RHEA:79379"/>
        <dbReference type="ChEBI" id="CHEBI:229964"/>
    </reaction>
</comment>
<evidence type="ECO:0000256" key="10">
    <source>
        <dbReference type="ARBA" id="ARBA00044881"/>
    </source>
</evidence>
<comment type="catalytic activity">
    <reaction evidence="13">
        <text>L-alpha-aminoacyl-L-lysine(out) = L-alpha-aminoacyl-L-lysine(in)</text>
        <dbReference type="Rhea" id="RHEA:79383"/>
        <dbReference type="ChEBI" id="CHEBI:229966"/>
    </reaction>
</comment>
<evidence type="ECO:0000256" key="18">
    <source>
        <dbReference type="ARBA" id="ARBA00044912"/>
    </source>
</evidence>
<dbReference type="OrthoDB" id="424834at2759"/>
<dbReference type="InterPro" id="IPR052187">
    <property type="entry name" value="MFSD1"/>
</dbReference>
<keyword evidence="3" id="KW-0813">Transport</keyword>
<evidence type="ECO:0000256" key="21">
    <source>
        <dbReference type="ARBA" id="ARBA00044985"/>
    </source>
</evidence>
<comment type="catalytic activity">
    <reaction evidence="20">
        <text>L-lysyl-glycine(out) = L-lysyl-glycine(in)</text>
        <dbReference type="Rhea" id="RHEA:79407"/>
        <dbReference type="ChEBI" id="CHEBI:191202"/>
    </reaction>
</comment>
<evidence type="ECO:0000256" key="17">
    <source>
        <dbReference type="ARBA" id="ARBA00044903"/>
    </source>
</evidence>
<evidence type="ECO:0000256" key="12">
    <source>
        <dbReference type="ARBA" id="ARBA00044891"/>
    </source>
</evidence>
<feature type="non-terminal residue" evidence="26">
    <location>
        <position position="264"/>
    </location>
</feature>
<dbReference type="GO" id="GO:0005765">
    <property type="term" value="C:lysosomal membrane"/>
    <property type="evidence" value="ECO:0007669"/>
    <property type="project" value="UniProtKB-SubCell"/>
</dbReference>
<evidence type="ECO:0000256" key="14">
    <source>
        <dbReference type="ARBA" id="ARBA00044898"/>
    </source>
</evidence>
<keyword evidence="4 25" id="KW-0812">Transmembrane</keyword>
<evidence type="ECO:0000256" key="4">
    <source>
        <dbReference type="ARBA" id="ARBA00022692"/>
    </source>
</evidence>
<comment type="catalytic activity">
    <reaction evidence="10">
        <text>L-alpha-aminoacyl-L-arginine(out) = L-alpha-aminoacyl-L-arginine(in)</text>
        <dbReference type="Rhea" id="RHEA:79367"/>
        <dbReference type="ChEBI" id="CHEBI:229968"/>
    </reaction>
</comment>
<dbReference type="PANTHER" id="PTHR23512">
    <property type="entry name" value="MAJOR FACILITATOR SUPERFAMILY DOMAIN-CONTAINING PROTEIN 1"/>
    <property type="match status" value="1"/>
</dbReference>
<comment type="catalytic activity">
    <reaction evidence="16">
        <text>L-lysyl-L-lysine(out) = L-lysyl-L-lysine(in)</text>
        <dbReference type="Rhea" id="RHEA:79403"/>
        <dbReference type="ChEBI" id="CHEBI:229956"/>
    </reaction>
</comment>
<comment type="caution">
    <text evidence="26">The sequence shown here is derived from an EMBL/GenBank/DDBJ whole genome shotgun (WGS) entry which is preliminary data.</text>
</comment>
<dbReference type="Gene3D" id="1.20.1250.20">
    <property type="entry name" value="MFS general substrate transporter like domains"/>
    <property type="match status" value="1"/>
</dbReference>
<feature type="transmembrane region" description="Helical" evidence="25">
    <location>
        <begin position="224"/>
        <end position="243"/>
    </location>
</feature>
<evidence type="ECO:0000256" key="6">
    <source>
        <dbReference type="ARBA" id="ARBA00023136"/>
    </source>
</evidence>
<evidence type="ECO:0000313" key="26">
    <source>
        <dbReference type="EMBL" id="OQR83236.1"/>
    </source>
</evidence>
<dbReference type="GO" id="GO:0022857">
    <property type="term" value="F:transmembrane transporter activity"/>
    <property type="evidence" value="ECO:0007669"/>
    <property type="project" value="InterPro"/>
</dbReference>
<keyword evidence="27" id="KW-1185">Reference proteome</keyword>
<feature type="transmembrane region" description="Helical" evidence="25">
    <location>
        <begin position="156"/>
        <end position="177"/>
    </location>
</feature>
<evidence type="ECO:0000256" key="22">
    <source>
        <dbReference type="ARBA" id="ARBA00045018"/>
    </source>
</evidence>